<proteinExistence type="predicted"/>
<dbReference type="EMBL" id="LGSZ01000048">
    <property type="protein sequence ID" value="KPH79633.1"/>
    <property type="molecule type" value="Genomic_DNA"/>
</dbReference>
<protein>
    <submittedName>
        <fullName evidence="1">Uncharacterized protein</fullName>
    </submittedName>
</protein>
<comment type="caution">
    <text evidence="1">The sequence shown here is derived from an EMBL/GenBank/DDBJ whole genome shotgun (WGS) entry which is preliminary data.</text>
</comment>
<reference evidence="1 2" key="1">
    <citation type="submission" date="2015-07" db="EMBL/GenBank/DDBJ databases">
        <title>Whole genome sequencing of Bosea vaviloviae isolated from cave pool.</title>
        <authorList>
            <person name="Tan N.E.H."/>
            <person name="Lee Y.P."/>
            <person name="Gan H.M."/>
            <person name="Barton H."/>
            <person name="Savka M.A."/>
        </authorList>
    </citation>
    <scope>NUCLEOTIDE SEQUENCE [LARGE SCALE GENOMIC DNA]</scope>
    <source>
        <strain evidence="1 2">SD260</strain>
    </source>
</reference>
<dbReference type="PATRIC" id="fig|1526658.3.peg.225"/>
<dbReference type="Proteomes" id="UP000037822">
    <property type="component" value="Unassembled WGS sequence"/>
</dbReference>
<accession>A0A0N1FCY4</accession>
<keyword evidence="2" id="KW-1185">Reference proteome</keyword>
<evidence type="ECO:0000313" key="1">
    <source>
        <dbReference type="EMBL" id="KPH79633.1"/>
    </source>
</evidence>
<organism evidence="1 2">
    <name type="scientific">Bosea vaviloviae</name>
    <dbReference type="NCBI Taxonomy" id="1526658"/>
    <lineage>
        <taxon>Bacteria</taxon>
        <taxon>Pseudomonadati</taxon>
        <taxon>Pseudomonadota</taxon>
        <taxon>Alphaproteobacteria</taxon>
        <taxon>Hyphomicrobiales</taxon>
        <taxon>Boseaceae</taxon>
        <taxon>Bosea</taxon>
    </lineage>
</organism>
<gene>
    <name evidence="1" type="ORF">AE618_17375</name>
</gene>
<sequence>MIATSGADLDREEPSMAMLYTMRKLSWSVICSRGNQYFWWAYHFDGKSSVTWVDENNKMTGSGTYKITGNVMKMTWFKSATTESWDVPIDTNNWTGRCRMKGLDYQLVAKARNFKPAPEDEIEPAYQEIRSPAEKTAMLEQCSQALGYIVHSQTNMEIWLSTVAICYGSAYQSFNSVMNEISATQKLAYDVLLQLSLAFLGGAGGAAAGLVAGKVVKEVMASAAGQSFIIDGIKDMAKYSIRTTGAEVFKARNGARMPVEPFLWKENVRRVVLAEFGLATAGLNFWREGINNDNDYLPAGFDPLAEIKQDLQITANGQRIPVNNLPPLDENALQFAYERSWLVGWLEKCADSVTVIPGVRASVADTLTDYGLRIGVSNIRQLVKNAIPIDYDPMLIYGAPQ</sequence>
<dbReference type="AlphaFoldDB" id="A0A0N1FCY4"/>
<name>A0A0N1FCY4_9HYPH</name>
<evidence type="ECO:0000313" key="2">
    <source>
        <dbReference type="Proteomes" id="UP000037822"/>
    </source>
</evidence>